<evidence type="ECO:0000313" key="6">
    <source>
        <dbReference type="Proteomes" id="UP000198372"/>
    </source>
</evidence>
<dbReference type="InterPro" id="IPR023210">
    <property type="entry name" value="NADP_OxRdtase_dom"/>
</dbReference>
<dbReference type="PRINTS" id="PR00069">
    <property type="entry name" value="ALDKETRDTASE"/>
</dbReference>
<dbReference type="OrthoDB" id="416253at2759"/>
<organism evidence="5 6">
    <name type="scientific">Microbotryum intermedium</name>
    <dbReference type="NCBI Taxonomy" id="269621"/>
    <lineage>
        <taxon>Eukaryota</taxon>
        <taxon>Fungi</taxon>
        <taxon>Dikarya</taxon>
        <taxon>Basidiomycota</taxon>
        <taxon>Pucciniomycotina</taxon>
        <taxon>Microbotryomycetes</taxon>
        <taxon>Microbotryales</taxon>
        <taxon>Microbotryaceae</taxon>
        <taxon>Microbotryum</taxon>
    </lineage>
</organism>
<evidence type="ECO:0000313" key="5">
    <source>
        <dbReference type="EMBL" id="SCV69912.1"/>
    </source>
</evidence>
<evidence type="ECO:0000256" key="3">
    <source>
        <dbReference type="PIRSR" id="PIRSR000097-3"/>
    </source>
</evidence>
<dbReference type="Gene3D" id="3.20.20.100">
    <property type="entry name" value="NADP-dependent oxidoreductase domain"/>
    <property type="match status" value="1"/>
</dbReference>
<name>A0A238F7R6_9BASI</name>
<dbReference type="Pfam" id="PF00248">
    <property type="entry name" value="Aldo_ket_red"/>
    <property type="match status" value="1"/>
</dbReference>
<dbReference type="AlphaFoldDB" id="A0A238F7R6"/>
<gene>
    <name evidence="5" type="ORF">BQ2448_1306</name>
</gene>
<keyword evidence="6" id="KW-1185">Reference proteome</keyword>
<feature type="active site" description="Proton donor" evidence="1">
    <location>
        <position position="53"/>
    </location>
</feature>
<dbReference type="InterPro" id="IPR036812">
    <property type="entry name" value="NAD(P)_OxRdtase_dom_sf"/>
</dbReference>
<protein>
    <submittedName>
        <fullName evidence="5">BQ2448_1306 protein</fullName>
    </submittedName>
</protein>
<evidence type="ECO:0000256" key="2">
    <source>
        <dbReference type="PIRSR" id="PIRSR000097-2"/>
    </source>
</evidence>
<accession>A0A238F7R6</accession>
<dbReference type="STRING" id="269621.A0A238F7R6"/>
<feature type="site" description="Lowers pKa of active site Tyr" evidence="3">
    <location>
        <position position="78"/>
    </location>
</feature>
<dbReference type="SUPFAM" id="SSF51430">
    <property type="entry name" value="NAD(P)-linked oxidoreductase"/>
    <property type="match status" value="1"/>
</dbReference>
<dbReference type="GO" id="GO:0016491">
    <property type="term" value="F:oxidoreductase activity"/>
    <property type="evidence" value="ECO:0007669"/>
    <property type="project" value="InterPro"/>
</dbReference>
<proteinExistence type="predicted"/>
<reference evidence="6" key="1">
    <citation type="submission" date="2016-09" db="EMBL/GenBank/DDBJ databases">
        <authorList>
            <person name="Jeantristanb JTB J.-T."/>
            <person name="Ricardo R."/>
        </authorList>
    </citation>
    <scope>NUCLEOTIDE SEQUENCE [LARGE SCALE GENOMIC DNA]</scope>
</reference>
<evidence type="ECO:0000256" key="1">
    <source>
        <dbReference type="PIRSR" id="PIRSR000097-1"/>
    </source>
</evidence>
<feature type="domain" description="NADP-dependent oxidoreductase" evidence="4">
    <location>
        <begin position="26"/>
        <end position="284"/>
    </location>
</feature>
<dbReference type="InterPro" id="IPR020471">
    <property type="entry name" value="AKR"/>
</dbReference>
<dbReference type="EMBL" id="FMSP01000005">
    <property type="protein sequence ID" value="SCV69912.1"/>
    <property type="molecule type" value="Genomic_DNA"/>
</dbReference>
<sequence>MTFSVPTFDLLDGTKIPTLAWGNGTGDAKKTAVESGKIALGAGIRHIDTAQGYDNEEETGQSISNSAVPRTELYVTSKLSQKGGNPNNDPIPVADAKKAVQSTIQRLGFHPNLLLIHNPFLAPKGEMLAFWRVLEEMKDNGELESSIGVSNFRPQDFEGFLDQVKYKPVVNQLEYHPYLLEQLDPLLKIHEKHGIRTEAYGPLSPLLRHPTGGPIKPILERIAKRISSETGKDVDAAGALLLWTRAKGVVAVTASGNEGRIKKLAEVQTLPELKPEEVEEIDAAGRKIHYRAYDEHMHDFAEPDLPSQ</sequence>
<dbReference type="PANTHER" id="PTHR11732">
    <property type="entry name" value="ALDO/KETO REDUCTASE"/>
    <property type="match status" value="1"/>
</dbReference>
<evidence type="ECO:0000259" key="4">
    <source>
        <dbReference type="Pfam" id="PF00248"/>
    </source>
</evidence>
<dbReference type="PIRSF" id="PIRSF000097">
    <property type="entry name" value="AKR"/>
    <property type="match status" value="1"/>
</dbReference>
<feature type="binding site" evidence="2">
    <location>
        <position position="117"/>
    </location>
    <ligand>
        <name>substrate</name>
    </ligand>
</feature>
<dbReference type="Proteomes" id="UP000198372">
    <property type="component" value="Unassembled WGS sequence"/>
</dbReference>